<keyword evidence="5 8" id="KW-1133">Transmembrane helix</keyword>
<evidence type="ECO:0000313" key="12">
    <source>
        <dbReference type="RefSeq" id="XP_050550743.1"/>
    </source>
</evidence>
<keyword evidence="4 9" id="KW-0732">Signal</keyword>
<evidence type="ECO:0000256" key="4">
    <source>
        <dbReference type="ARBA" id="ARBA00022729"/>
    </source>
</evidence>
<dbReference type="InterPro" id="IPR013783">
    <property type="entry name" value="Ig-like_fold"/>
</dbReference>
<dbReference type="InterPro" id="IPR036383">
    <property type="entry name" value="TSP1_rpt_sf"/>
</dbReference>
<evidence type="ECO:0000256" key="1">
    <source>
        <dbReference type="ARBA" id="ARBA00004479"/>
    </source>
</evidence>
<feature type="domain" description="Ig-like" evidence="10">
    <location>
        <begin position="91"/>
        <end position="175"/>
    </location>
</feature>
<evidence type="ECO:0000256" key="8">
    <source>
        <dbReference type="SAM" id="Phobius"/>
    </source>
</evidence>
<dbReference type="PROSITE" id="PS50835">
    <property type="entry name" value="IG_LIKE"/>
    <property type="match status" value="2"/>
</dbReference>
<dbReference type="PANTHER" id="PTHR32178:SF6">
    <property type="entry name" value="IG-LIKE DOMAIN-CONTAINING PROTEIN"/>
    <property type="match status" value="1"/>
</dbReference>
<dbReference type="Proteomes" id="UP000829999">
    <property type="component" value="Chromosome 7"/>
</dbReference>
<evidence type="ECO:0000256" key="2">
    <source>
        <dbReference type="ARBA" id="ARBA00008727"/>
    </source>
</evidence>
<feature type="signal peptide" evidence="9">
    <location>
        <begin position="1"/>
        <end position="19"/>
    </location>
</feature>
<dbReference type="GO" id="GO:0016020">
    <property type="term" value="C:membrane"/>
    <property type="evidence" value="ECO:0007669"/>
    <property type="project" value="UniProtKB-SubCell"/>
</dbReference>
<dbReference type="SMART" id="SM00409">
    <property type="entry name" value="IG"/>
    <property type="match status" value="2"/>
</dbReference>
<comment type="subcellular location">
    <subcellularLocation>
        <location evidence="1">Membrane</location>
        <topology evidence="1">Single-pass type I membrane protein</topology>
    </subcellularLocation>
</comment>
<name>A0A9R0DPA0_SPOFR</name>
<dbReference type="InterPro" id="IPR007110">
    <property type="entry name" value="Ig-like_dom"/>
</dbReference>
<dbReference type="SMART" id="SM00408">
    <property type="entry name" value="IGc2"/>
    <property type="match status" value="2"/>
</dbReference>
<accession>A0A9R0DPA0</accession>
<keyword evidence="6 8" id="KW-0472">Membrane</keyword>
<dbReference type="InterPro" id="IPR039311">
    <property type="entry name" value="FAM187A/B"/>
</dbReference>
<keyword evidence="7" id="KW-0325">Glycoprotein</keyword>
<organism evidence="11 12">
    <name type="scientific">Spodoptera frugiperda</name>
    <name type="common">Fall armyworm</name>
    <dbReference type="NCBI Taxonomy" id="7108"/>
    <lineage>
        <taxon>Eukaryota</taxon>
        <taxon>Metazoa</taxon>
        <taxon>Ecdysozoa</taxon>
        <taxon>Arthropoda</taxon>
        <taxon>Hexapoda</taxon>
        <taxon>Insecta</taxon>
        <taxon>Pterygota</taxon>
        <taxon>Neoptera</taxon>
        <taxon>Endopterygota</taxon>
        <taxon>Lepidoptera</taxon>
        <taxon>Glossata</taxon>
        <taxon>Ditrysia</taxon>
        <taxon>Noctuoidea</taxon>
        <taxon>Noctuidae</taxon>
        <taxon>Amphipyrinae</taxon>
        <taxon>Spodoptera</taxon>
    </lineage>
</organism>
<dbReference type="Gene3D" id="2.60.40.10">
    <property type="entry name" value="Immunoglobulins"/>
    <property type="match status" value="1"/>
</dbReference>
<feature type="transmembrane region" description="Helical" evidence="8">
    <location>
        <begin position="476"/>
        <end position="495"/>
    </location>
</feature>
<feature type="chain" id="PRO_5040199626" evidence="9">
    <location>
        <begin position="20"/>
        <end position="509"/>
    </location>
</feature>
<keyword evidence="3 8" id="KW-0812">Transmembrane</keyword>
<dbReference type="AlphaFoldDB" id="A0A9R0DPA0"/>
<evidence type="ECO:0000256" key="6">
    <source>
        <dbReference type="ARBA" id="ARBA00023136"/>
    </source>
</evidence>
<dbReference type="InterPro" id="IPR003599">
    <property type="entry name" value="Ig_sub"/>
</dbReference>
<evidence type="ECO:0000256" key="9">
    <source>
        <dbReference type="SAM" id="SignalP"/>
    </source>
</evidence>
<evidence type="ECO:0000313" key="11">
    <source>
        <dbReference type="Proteomes" id="UP000829999"/>
    </source>
</evidence>
<evidence type="ECO:0000256" key="5">
    <source>
        <dbReference type="ARBA" id="ARBA00022989"/>
    </source>
</evidence>
<dbReference type="GeneID" id="118265714"/>
<dbReference type="InterPro" id="IPR036179">
    <property type="entry name" value="Ig-like_dom_sf"/>
</dbReference>
<evidence type="ECO:0000256" key="7">
    <source>
        <dbReference type="ARBA" id="ARBA00023180"/>
    </source>
</evidence>
<evidence type="ECO:0000256" key="3">
    <source>
        <dbReference type="ARBA" id="ARBA00022692"/>
    </source>
</evidence>
<keyword evidence="11" id="KW-1185">Reference proteome</keyword>
<sequence>MADLRLVISILVIINSVSCEKDDYIRRKMEALNNRSKELYGTVGDDVKWDSFDLEYLMYPRGDKRKLSILSRAWQEYYECLARLAESVPPPRFLPNVISMLFQGSVARLPCNLCAEPGSTEQLTWIYSKGGDEINITAAIEDFSDIQSYDRLSVEGRVVTIYNVIPEDEGVYSCRDGDTQGGIVIIEVVDTENYTVVKPTTSRGPHPVAPETYEGVILSTQWSQWSECSVCDKVGRRHRYGICYVNLDQNLVSNHEIFLVPLNVILEYFCYTTQTFYEMYLPYVLQIADYLVDSEKTTARFKLMELDIKLIELFQAFPGGVPCRSQYLPQPMKALDVVQQRPSEIMIGMCKVPCIERNPYEKLENSNDVYPVNYQLPKQPPPPVTTTIFATVGQRITLRCPGTTLRDVPISWRVGSGAVIVPRQLAAAGRGHVSSRDHLVIHTALLHDHNLYSCWQRDKLAGAVKLVVGAGWQQRWAPALAVLGALAALAAAALLRPRARGQRALYYIH</sequence>
<proteinExistence type="inferred from homology"/>
<comment type="similarity">
    <text evidence="2">Belongs to the FAM187 family.</text>
</comment>
<gene>
    <name evidence="12" type="primary">LOC118265714</name>
</gene>
<dbReference type="InterPro" id="IPR003598">
    <property type="entry name" value="Ig_sub2"/>
</dbReference>
<dbReference type="PANTHER" id="PTHR32178">
    <property type="entry name" value="FAM187"/>
    <property type="match status" value="1"/>
</dbReference>
<evidence type="ECO:0000259" key="10">
    <source>
        <dbReference type="PROSITE" id="PS50835"/>
    </source>
</evidence>
<dbReference type="SUPFAM" id="SSF48726">
    <property type="entry name" value="Immunoglobulin"/>
    <property type="match status" value="2"/>
</dbReference>
<reference evidence="12" key="1">
    <citation type="submission" date="2025-08" db="UniProtKB">
        <authorList>
            <consortium name="RefSeq"/>
        </authorList>
    </citation>
    <scope>IDENTIFICATION</scope>
    <source>
        <tissue evidence="12">Whole larval tissue</tissue>
    </source>
</reference>
<dbReference type="RefSeq" id="XP_050550743.1">
    <property type="nucleotide sequence ID" value="XM_050694786.1"/>
</dbReference>
<feature type="domain" description="Ig-like" evidence="10">
    <location>
        <begin position="382"/>
        <end position="454"/>
    </location>
</feature>
<dbReference type="OrthoDB" id="6434091at2759"/>
<protein>
    <submittedName>
        <fullName evidence="12">Uncharacterized protein LOC118265714 isoform X1</fullName>
    </submittedName>
</protein>
<dbReference type="SUPFAM" id="SSF82895">
    <property type="entry name" value="TSP-1 type 1 repeat"/>
    <property type="match status" value="1"/>
</dbReference>